<feature type="region of interest" description="Disordered" evidence="1">
    <location>
        <begin position="1"/>
        <end position="136"/>
    </location>
</feature>
<protein>
    <submittedName>
        <fullName evidence="2">Uncharacterized protein</fullName>
    </submittedName>
</protein>
<gene>
    <name evidence="2" type="ORF">SI65_01427</name>
</gene>
<dbReference type="OrthoDB" id="4653208at2759"/>
<evidence type="ECO:0000313" key="2">
    <source>
        <dbReference type="EMBL" id="ODM23837.1"/>
    </source>
</evidence>
<feature type="compositionally biased region" description="Polar residues" evidence="1">
    <location>
        <begin position="55"/>
        <end position="71"/>
    </location>
</feature>
<comment type="caution">
    <text evidence="2">The sequence shown here is derived from an EMBL/GenBank/DDBJ whole genome shotgun (WGS) entry which is preliminary data.</text>
</comment>
<feature type="compositionally biased region" description="Basic and acidic residues" evidence="1">
    <location>
        <begin position="114"/>
        <end position="133"/>
    </location>
</feature>
<name>A0A1E3BSI5_ASPCR</name>
<keyword evidence="3" id="KW-1185">Reference proteome</keyword>
<evidence type="ECO:0000256" key="1">
    <source>
        <dbReference type="SAM" id="MobiDB-lite"/>
    </source>
</evidence>
<organism evidence="2 3">
    <name type="scientific">Aspergillus cristatus</name>
    <name type="common">Chinese Fuzhuan brick tea-fermentation fungus</name>
    <name type="synonym">Eurotium cristatum</name>
    <dbReference type="NCBI Taxonomy" id="573508"/>
    <lineage>
        <taxon>Eukaryota</taxon>
        <taxon>Fungi</taxon>
        <taxon>Dikarya</taxon>
        <taxon>Ascomycota</taxon>
        <taxon>Pezizomycotina</taxon>
        <taxon>Eurotiomycetes</taxon>
        <taxon>Eurotiomycetidae</taxon>
        <taxon>Eurotiales</taxon>
        <taxon>Aspergillaceae</taxon>
        <taxon>Aspergillus</taxon>
        <taxon>Aspergillus subgen. Aspergillus</taxon>
    </lineage>
</organism>
<feature type="compositionally biased region" description="Low complexity" evidence="1">
    <location>
        <begin position="20"/>
        <end position="34"/>
    </location>
</feature>
<sequence length="269" mass="30263">MTKSEKGKWWKRLRKGRTSQAQTPQTTPQAGTPTGHRDGENGDQNGRDGDGQQQTPASQHNPQQDSSQHNHPPQQQDNSSSQQGPQEDSPQHKHSLSQQPDRTIEGQQAASHRAQPDADKDSEMNRPTKRERSALPTFFATRSHHLGQRVRAAYESLKDTDEPIFLKPPRTGNRRELQRMALQLNKEPPETIAGCPIRSNISLSEVRAKPSTLNEEGRERLRKMARDAAKEPFREPYVIIRSELTEGNLPLIRGTLTLRGDFDNGRPSA</sequence>
<feature type="compositionally biased region" description="Polar residues" evidence="1">
    <location>
        <begin position="96"/>
        <end position="110"/>
    </location>
</feature>
<accession>A0A1E3BSI5</accession>
<dbReference type="STRING" id="573508.A0A1E3BSI5"/>
<dbReference type="AlphaFoldDB" id="A0A1E3BSI5"/>
<proteinExistence type="predicted"/>
<dbReference type="VEuPathDB" id="FungiDB:SI65_01427"/>
<feature type="compositionally biased region" description="Low complexity" evidence="1">
    <location>
        <begin position="72"/>
        <end position="86"/>
    </location>
</feature>
<dbReference type="EMBL" id="JXNT01000001">
    <property type="protein sequence ID" value="ODM23837.1"/>
    <property type="molecule type" value="Genomic_DNA"/>
</dbReference>
<evidence type="ECO:0000313" key="3">
    <source>
        <dbReference type="Proteomes" id="UP000094569"/>
    </source>
</evidence>
<reference evidence="2 3" key="1">
    <citation type="journal article" date="2016" name="BMC Genomics">
        <title>Comparative genomic and transcriptomic analyses of the Fuzhuan brick tea-fermentation fungus Aspergillus cristatus.</title>
        <authorList>
            <person name="Ge Y."/>
            <person name="Wang Y."/>
            <person name="Liu Y."/>
            <person name="Tan Y."/>
            <person name="Ren X."/>
            <person name="Zhang X."/>
            <person name="Hyde K.D."/>
            <person name="Liu Y."/>
            <person name="Liu Z."/>
        </authorList>
    </citation>
    <scope>NUCLEOTIDE SEQUENCE [LARGE SCALE GENOMIC DNA]</scope>
    <source>
        <strain evidence="2 3">GZAAS20.1005</strain>
    </source>
</reference>
<feature type="compositionally biased region" description="Basic and acidic residues" evidence="1">
    <location>
        <begin position="35"/>
        <end position="50"/>
    </location>
</feature>
<dbReference type="Proteomes" id="UP000094569">
    <property type="component" value="Unassembled WGS sequence"/>
</dbReference>